<name>A0AAN8JRL0_PATCE</name>
<dbReference type="InterPro" id="IPR012337">
    <property type="entry name" value="RNaseH-like_sf"/>
</dbReference>
<evidence type="ECO:0000313" key="3">
    <source>
        <dbReference type="EMBL" id="KAK6181822.1"/>
    </source>
</evidence>
<sequence length="392" mass="44268">MQGSSVLLTDIIDAIAEAKQNLNELAESDVDLQFEAKVNEDDSVSIDATATNLPVTLSFREKHQLTDKQKRRVGKLTKVTKQEYTLKNVKQGQASVGRIKEKLLPAITDAIDRRFAPLLSKEEIYSSIQLADHSIWDYDDKEFGMDKIRKLSDHFRVPLEFHGYSVTKAMVEFKQLKALVGQKFRNHTNKLQVWKSIFCHHGKKFPHILLLIELCLSLAWSSSTVERGFSVCARTLTDSRTSIKKDTLDDLLMLRISIPSLEALDSGYTYDLVDKAVSHYLSKPRRNSSTKRSQKHVTVHAPDQSRDTHSTAFLPTPFSTPLNELLEDEEFLHVSDSSESADEEIDQDDDGMDSDIHISDDDTMDANVPSDDDSHVTKIDMPVDSDISVDTE</sequence>
<protein>
    <recommendedName>
        <fullName evidence="2">HAT C-terminal dimerisation domain-containing protein</fullName>
    </recommendedName>
</protein>
<comment type="caution">
    <text evidence="3">The sequence shown here is derived from an EMBL/GenBank/DDBJ whole genome shotgun (WGS) entry which is preliminary data.</text>
</comment>
<dbReference type="Proteomes" id="UP001347796">
    <property type="component" value="Unassembled WGS sequence"/>
</dbReference>
<feature type="compositionally biased region" description="Polar residues" evidence="1">
    <location>
        <begin position="310"/>
        <end position="319"/>
    </location>
</feature>
<evidence type="ECO:0000256" key="1">
    <source>
        <dbReference type="SAM" id="MobiDB-lite"/>
    </source>
</evidence>
<dbReference type="AlphaFoldDB" id="A0AAN8JRL0"/>
<accession>A0AAN8JRL0</accession>
<evidence type="ECO:0000313" key="4">
    <source>
        <dbReference type="Proteomes" id="UP001347796"/>
    </source>
</evidence>
<dbReference type="PANTHER" id="PTHR46880:SF5">
    <property type="entry name" value="DUF4371 DOMAIN-CONTAINING PROTEIN"/>
    <property type="match status" value="1"/>
</dbReference>
<gene>
    <name evidence="3" type="ORF">SNE40_009605</name>
</gene>
<feature type="compositionally biased region" description="Acidic residues" evidence="1">
    <location>
        <begin position="339"/>
        <end position="353"/>
    </location>
</feature>
<reference evidence="3 4" key="1">
    <citation type="submission" date="2024-01" db="EMBL/GenBank/DDBJ databases">
        <title>The genome of the rayed Mediterranean limpet Patella caerulea (Linnaeus, 1758).</title>
        <authorList>
            <person name="Anh-Thu Weber A."/>
            <person name="Halstead-Nussloch G."/>
        </authorList>
    </citation>
    <scope>NUCLEOTIDE SEQUENCE [LARGE SCALE GENOMIC DNA]</scope>
    <source>
        <strain evidence="3">AATW-2023a</strain>
        <tissue evidence="3">Whole specimen</tissue>
    </source>
</reference>
<dbReference type="Pfam" id="PF05699">
    <property type="entry name" value="Dimer_Tnp_hAT"/>
    <property type="match status" value="1"/>
</dbReference>
<feature type="compositionally biased region" description="Basic residues" evidence="1">
    <location>
        <begin position="283"/>
        <end position="298"/>
    </location>
</feature>
<dbReference type="PANTHER" id="PTHR46880">
    <property type="entry name" value="RAS-ASSOCIATING DOMAIN-CONTAINING PROTEIN"/>
    <property type="match status" value="1"/>
</dbReference>
<feature type="region of interest" description="Disordered" evidence="1">
    <location>
        <begin position="332"/>
        <end position="392"/>
    </location>
</feature>
<dbReference type="InterPro" id="IPR008906">
    <property type="entry name" value="HATC_C_dom"/>
</dbReference>
<evidence type="ECO:0000259" key="2">
    <source>
        <dbReference type="Pfam" id="PF05699"/>
    </source>
</evidence>
<dbReference type="GO" id="GO:0046983">
    <property type="term" value="F:protein dimerization activity"/>
    <property type="evidence" value="ECO:0007669"/>
    <property type="project" value="InterPro"/>
</dbReference>
<proteinExistence type="predicted"/>
<organism evidence="3 4">
    <name type="scientific">Patella caerulea</name>
    <name type="common">Rayed Mediterranean limpet</name>
    <dbReference type="NCBI Taxonomy" id="87958"/>
    <lineage>
        <taxon>Eukaryota</taxon>
        <taxon>Metazoa</taxon>
        <taxon>Spiralia</taxon>
        <taxon>Lophotrochozoa</taxon>
        <taxon>Mollusca</taxon>
        <taxon>Gastropoda</taxon>
        <taxon>Patellogastropoda</taxon>
        <taxon>Patelloidea</taxon>
        <taxon>Patellidae</taxon>
        <taxon>Patella</taxon>
    </lineage>
</organism>
<dbReference type="SUPFAM" id="SSF53098">
    <property type="entry name" value="Ribonuclease H-like"/>
    <property type="match status" value="1"/>
</dbReference>
<feature type="region of interest" description="Disordered" evidence="1">
    <location>
        <begin position="283"/>
        <end position="319"/>
    </location>
</feature>
<keyword evidence="4" id="KW-1185">Reference proteome</keyword>
<dbReference type="EMBL" id="JAZGQO010000007">
    <property type="protein sequence ID" value="KAK6181822.1"/>
    <property type="molecule type" value="Genomic_DNA"/>
</dbReference>
<feature type="domain" description="HAT C-terminal dimerisation" evidence="2">
    <location>
        <begin position="187"/>
        <end position="255"/>
    </location>
</feature>